<reference evidence="1" key="2">
    <citation type="submission" date="2019-01" db="EMBL/GenBank/DDBJ databases">
        <authorList>
            <consortium name="NCBI Pathogen Detection Project"/>
        </authorList>
    </citation>
    <scope>NUCLEOTIDE SEQUENCE</scope>
    <source>
        <strain evidence="1">P125109</strain>
    </source>
</reference>
<organism evidence="1">
    <name type="scientific">Salmonella enteritidis PT4 (strain P125109)</name>
    <dbReference type="NCBI Taxonomy" id="550537"/>
    <lineage>
        <taxon>Bacteria</taxon>
        <taxon>Pseudomonadati</taxon>
        <taxon>Pseudomonadota</taxon>
        <taxon>Gammaproteobacteria</taxon>
        <taxon>Enterobacterales</taxon>
        <taxon>Enterobacteriaceae</taxon>
        <taxon>Salmonella</taxon>
    </lineage>
</organism>
<dbReference type="EMBL" id="DAAQRD010000050">
    <property type="protein sequence ID" value="HAE0520948.1"/>
    <property type="molecule type" value="Genomic_DNA"/>
</dbReference>
<gene>
    <name evidence="1" type="ORF">G2720_24435</name>
</gene>
<protein>
    <submittedName>
        <fullName evidence="1">Uncharacterized protein</fullName>
    </submittedName>
</protein>
<evidence type="ECO:0000313" key="1">
    <source>
        <dbReference type="EMBL" id="HAE0520948.1"/>
    </source>
</evidence>
<name>A0A724WLF6_SALEP</name>
<proteinExistence type="predicted"/>
<reference evidence="1" key="1">
    <citation type="journal article" date="2018" name="Genome Biol.">
        <title>SKESA: strategic k-mer extension for scrupulous assemblies.</title>
        <authorList>
            <person name="Souvorov A."/>
            <person name="Agarwala R."/>
            <person name="Lipman D.J."/>
        </authorList>
    </citation>
    <scope>NUCLEOTIDE SEQUENCE</scope>
    <source>
        <strain evidence="1">P125109</strain>
    </source>
</reference>
<accession>A0A724WLF6</accession>
<sequence length="72" mass="8661">MNQTFTEAQSLILEMGEKFKPYIVVGLKQRLEMEEIISTFETYLQTRKFDRSGHRIISKFSFEQFILQMKYS</sequence>
<dbReference type="AlphaFoldDB" id="A0A724WLF6"/>
<comment type="caution">
    <text evidence="1">The sequence shown here is derived from an EMBL/GenBank/DDBJ whole genome shotgun (WGS) entry which is preliminary data.</text>
</comment>